<dbReference type="SUPFAM" id="SSF53335">
    <property type="entry name" value="S-adenosyl-L-methionine-dependent methyltransferases"/>
    <property type="match status" value="1"/>
</dbReference>
<dbReference type="InterPro" id="IPR013216">
    <property type="entry name" value="Methyltransf_11"/>
</dbReference>
<gene>
    <name evidence="2" type="ORF">A2693_04570</name>
</gene>
<dbReference type="Proteomes" id="UP000178577">
    <property type="component" value="Unassembled WGS sequence"/>
</dbReference>
<name>A0A1F5GA36_9BACT</name>
<dbReference type="GO" id="GO:0008757">
    <property type="term" value="F:S-adenosylmethionine-dependent methyltransferase activity"/>
    <property type="evidence" value="ECO:0007669"/>
    <property type="project" value="InterPro"/>
</dbReference>
<evidence type="ECO:0000313" key="3">
    <source>
        <dbReference type="Proteomes" id="UP000178577"/>
    </source>
</evidence>
<proteinExistence type="predicted"/>
<organism evidence="2 3">
    <name type="scientific">Candidatus Curtissbacteria bacterium RIFCSPHIGHO2_01_FULL_40_12</name>
    <dbReference type="NCBI Taxonomy" id="1797710"/>
    <lineage>
        <taxon>Bacteria</taxon>
        <taxon>Candidatus Curtissiibacteriota</taxon>
    </lineage>
</organism>
<evidence type="ECO:0000259" key="1">
    <source>
        <dbReference type="Pfam" id="PF08241"/>
    </source>
</evidence>
<protein>
    <recommendedName>
        <fullName evidence="1">Methyltransferase type 11 domain-containing protein</fullName>
    </recommendedName>
</protein>
<feature type="domain" description="Methyltransferase type 11" evidence="1">
    <location>
        <begin position="72"/>
        <end position="104"/>
    </location>
</feature>
<sequence>MSTKNTKDSTLSKYFLPYDIYERHKFVGSLIENGQTVVDIGGELNLLSQFCRPAEIIVANLTSGDIIIKKNKIPFKKKSFDVVTSIDVLEHLPKTKRKDFISRLLEIAKKRLILSFPIGTPKHIAYEKKSQNLLKKMGVDVRYLKEHILYGLPTTSEIVEYSRDFNTKIYYSGNINVNKLLFNLFIFDPKVKFLRKCIYFSKLFFNLITNPIWYRLLTFKKYSDSVNRAYMVIEKSNP</sequence>
<comment type="caution">
    <text evidence="2">The sequence shown here is derived from an EMBL/GenBank/DDBJ whole genome shotgun (WGS) entry which is preliminary data.</text>
</comment>
<accession>A0A1F5GA36</accession>
<dbReference type="Pfam" id="PF08241">
    <property type="entry name" value="Methyltransf_11"/>
    <property type="match status" value="1"/>
</dbReference>
<dbReference type="AlphaFoldDB" id="A0A1F5GA36"/>
<dbReference type="EMBL" id="MFAY01000029">
    <property type="protein sequence ID" value="OGD88709.1"/>
    <property type="molecule type" value="Genomic_DNA"/>
</dbReference>
<evidence type="ECO:0000313" key="2">
    <source>
        <dbReference type="EMBL" id="OGD88709.1"/>
    </source>
</evidence>
<dbReference type="InterPro" id="IPR029063">
    <property type="entry name" value="SAM-dependent_MTases_sf"/>
</dbReference>
<reference evidence="2 3" key="1">
    <citation type="journal article" date="2016" name="Nat. Commun.">
        <title>Thousands of microbial genomes shed light on interconnected biogeochemical processes in an aquifer system.</title>
        <authorList>
            <person name="Anantharaman K."/>
            <person name="Brown C.T."/>
            <person name="Hug L.A."/>
            <person name="Sharon I."/>
            <person name="Castelle C.J."/>
            <person name="Probst A.J."/>
            <person name="Thomas B.C."/>
            <person name="Singh A."/>
            <person name="Wilkins M.J."/>
            <person name="Karaoz U."/>
            <person name="Brodie E.L."/>
            <person name="Williams K.H."/>
            <person name="Hubbard S.S."/>
            <person name="Banfield J.F."/>
        </authorList>
    </citation>
    <scope>NUCLEOTIDE SEQUENCE [LARGE SCALE GENOMIC DNA]</scope>
</reference>
<dbReference type="Gene3D" id="3.40.50.150">
    <property type="entry name" value="Vaccinia Virus protein VP39"/>
    <property type="match status" value="1"/>
</dbReference>